<evidence type="ECO:0000259" key="2">
    <source>
        <dbReference type="Pfam" id="PF00945"/>
    </source>
</evidence>
<dbReference type="InterPro" id="IPR000448">
    <property type="entry name" value="Rhabdo_ncapsid"/>
</dbReference>
<dbReference type="Proteomes" id="UP001154114">
    <property type="component" value="Chromosome 1"/>
</dbReference>
<evidence type="ECO:0000256" key="1">
    <source>
        <dbReference type="SAM" id="MobiDB-lite"/>
    </source>
</evidence>
<dbReference type="Pfam" id="PF00945">
    <property type="entry name" value="Rhabdo_ncap"/>
    <property type="match status" value="1"/>
</dbReference>
<evidence type="ECO:0000313" key="3">
    <source>
        <dbReference type="EMBL" id="CAD0193876.1"/>
    </source>
</evidence>
<feature type="domain" description="Rhabdovirus nucleocapsid" evidence="2">
    <location>
        <begin position="5"/>
        <end position="172"/>
    </location>
</feature>
<dbReference type="AlphaFoldDB" id="A0A9N8KR52"/>
<sequence>MPHLTDVMDWVFIEQIGTDIDRLMDTEDELNLPFSYFPYHVDLGLVIKSAYSASANPHFFEWVHLIGALVRSPRSMNAKHITDSLMLDLIANAACVAFAFSGNFSFKKVYTETGEEEVLPADEDEDEPSEADMNEEILKSRDPTKWCMLLQSCQGNLPQKVKLFINRAVKQIDDPREGTIDQHLKATATTITSA</sequence>
<feature type="region of interest" description="Disordered" evidence="1">
    <location>
        <begin position="115"/>
        <end position="137"/>
    </location>
</feature>
<dbReference type="SUPFAM" id="SSF140809">
    <property type="entry name" value="Rhabdovirus nucleoprotein-like"/>
    <property type="match status" value="1"/>
</dbReference>
<gene>
    <name evidence="3" type="ORF">CINC_LOCUS173</name>
</gene>
<organism evidence="3 4">
    <name type="scientific">Chrysodeixis includens</name>
    <name type="common">Soybean looper</name>
    <name type="synonym">Pseudoplusia includens</name>
    <dbReference type="NCBI Taxonomy" id="689277"/>
    <lineage>
        <taxon>Eukaryota</taxon>
        <taxon>Metazoa</taxon>
        <taxon>Ecdysozoa</taxon>
        <taxon>Arthropoda</taxon>
        <taxon>Hexapoda</taxon>
        <taxon>Insecta</taxon>
        <taxon>Pterygota</taxon>
        <taxon>Neoptera</taxon>
        <taxon>Endopterygota</taxon>
        <taxon>Lepidoptera</taxon>
        <taxon>Glossata</taxon>
        <taxon>Ditrysia</taxon>
        <taxon>Noctuoidea</taxon>
        <taxon>Noctuidae</taxon>
        <taxon>Plusiinae</taxon>
        <taxon>Chrysodeixis</taxon>
    </lineage>
</organism>
<dbReference type="EMBL" id="LR824004">
    <property type="protein sequence ID" value="CAD0193876.1"/>
    <property type="molecule type" value="Genomic_DNA"/>
</dbReference>
<dbReference type="InterPro" id="IPR035961">
    <property type="entry name" value="Rhabdovirus_nucleoprotein-like"/>
</dbReference>
<reference evidence="3" key="1">
    <citation type="submission" date="2021-12" db="EMBL/GenBank/DDBJ databases">
        <authorList>
            <person name="King R."/>
        </authorList>
    </citation>
    <scope>NUCLEOTIDE SEQUENCE</scope>
</reference>
<feature type="compositionally biased region" description="Acidic residues" evidence="1">
    <location>
        <begin position="115"/>
        <end position="135"/>
    </location>
</feature>
<evidence type="ECO:0000313" key="4">
    <source>
        <dbReference type="Proteomes" id="UP001154114"/>
    </source>
</evidence>
<accession>A0A9N8KR52</accession>
<keyword evidence="4" id="KW-1185">Reference proteome</keyword>
<dbReference type="Gene3D" id="1.10.3610.10">
    <property type="entry name" value="Nucleoprotein"/>
    <property type="match status" value="1"/>
</dbReference>
<name>A0A9N8KR52_CHRIL</name>
<dbReference type="OrthoDB" id="6774217at2759"/>
<dbReference type="InterPro" id="IPR023331">
    <property type="entry name" value="Rhabdovirus_ncapsid_C"/>
</dbReference>
<protein>
    <recommendedName>
        <fullName evidence="2">Rhabdovirus nucleocapsid domain-containing protein</fullName>
    </recommendedName>
</protein>
<proteinExistence type="predicted"/>